<reference evidence="2" key="2">
    <citation type="journal article" date="2015" name="Fish Shellfish Immunol.">
        <title>Early steps in the European eel (Anguilla anguilla)-Vibrio vulnificus interaction in the gills: Role of the RtxA13 toxin.</title>
        <authorList>
            <person name="Callol A."/>
            <person name="Pajuelo D."/>
            <person name="Ebbesson L."/>
            <person name="Teles M."/>
            <person name="MacKenzie S."/>
            <person name="Amaro C."/>
        </authorList>
    </citation>
    <scope>NUCLEOTIDE SEQUENCE</scope>
</reference>
<dbReference type="AlphaFoldDB" id="A0A0E9S207"/>
<protein>
    <submittedName>
        <fullName evidence="2">Uncharacterized protein</fullName>
    </submittedName>
</protein>
<sequence length="27" mass="3058">MRFGLNHLNQHSLIQTGSPPRSPVELK</sequence>
<evidence type="ECO:0000256" key="1">
    <source>
        <dbReference type="SAM" id="MobiDB-lite"/>
    </source>
</evidence>
<feature type="region of interest" description="Disordered" evidence="1">
    <location>
        <begin position="1"/>
        <end position="27"/>
    </location>
</feature>
<feature type="compositionally biased region" description="Polar residues" evidence="1">
    <location>
        <begin position="7"/>
        <end position="19"/>
    </location>
</feature>
<name>A0A0E9S207_ANGAN</name>
<organism evidence="2">
    <name type="scientific">Anguilla anguilla</name>
    <name type="common">European freshwater eel</name>
    <name type="synonym">Muraena anguilla</name>
    <dbReference type="NCBI Taxonomy" id="7936"/>
    <lineage>
        <taxon>Eukaryota</taxon>
        <taxon>Metazoa</taxon>
        <taxon>Chordata</taxon>
        <taxon>Craniata</taxon>
        <taxon>Vertebrata</taxon>
        <taxon>Euteleostomi</taxon>
        <taxon>Actinopterygii</taxon>
        <taxon>Neopterygii</taxon>
        <taxon>Teleostei</taxon>
        <taxon>Anguilliformes</taxon>
        <taxon>Anguillidae</taxon>
        <taxon>Anguilla</taxon>
    </lineage>
</organism>
<reference evidence="2" key="1">
    <citation type="submission" date="2014-11" db="EMBL/GenBank/DDBJ databases">
        <authorList>
            <person name="Amaro Gonzalez C."/>
        </authorList>
    </citation>
    <scope>NUCLEOTIDE SEQUENCE</scope>
</reference>
<dbReference type="EMBL" id="GBXM01073123">
    <property type="protein sequence ID" value="JAH35454.1"/>
    <property type="molecule type" value="Transcribed_RNA"/>
</dbReference>
<proteinExistence type="predicted"/>
<accession>A0A0E9S207</accession>
<evidence type="ECO:0000313" key="2">
    <source>
        <dbReference type="EMBL" id="JAH35454.1"/>
    </source>
</evidence>